<reference evidence="3" key="1">
    <citation type="submission" date="2022-11" db="UniProtKB">
        <authorList>
            <consortium name="WormBaseParasite"/>
        </authorList>
    </citation>
    <scope>IDENTIFICATION</scope>
</reference>
<accession>A0A914UYS4</accession>
<evidence type="ECO:0000313" key="3">
    <source>
        <dbReference type="WBParaSite" id="PSAMB.scaffold1373size32454.g12909.t1"/>
    </source>
</evidence>
<keyword evidence="2" id="KW-1185">Reference proteome</keyword>
<sequence>MRSEQSLPSISATTDIQMKRWSIARRHSYAAPVFAEQKMSQPPSLLPDILFARPSSNNFRRRKSTVDLKEIDELQGGFEEFGDEPLVDEDESMAKRHGWRSSSEEENNCDPHRPIIVQEHILVRRKRGKSLPRSGRSSSIDVTISAIGGHLTALKQFGQRVRPDDKTTTTGGLKKRVGSLERLEKLCFGR</sequence>
<feature type="region of interest" description="Disordered" evidence="1">
    <location>
        <begin position="81"/>
        <end position="110"/>
    </location>
</feature>
<feature type="compositionally biased region" description="Acidic residues" evidence="1">
    <location>
        <begin position="81"/>
        <end position="91"/>
    </location>
</feature>
<protein>
    <submittedName>
        <fullName evidence="3">Uncharacterized protein</fullName>
    </submittedName>
</protein>
<evidence type="ECO:0000256" key="1">
    <source>
        <dbReference type="SAM" id="MobiDB-lite"/>
    </source>
</evidence>
<name>A0A914UYS4_9BILA</name>
<dbReference type="Proteomes" id="UP000887566">
    <property type="component" value="Unplaced"/>
</dbReference>
<proteinExistence type="predicted"/>
<dbReference type="WBParaSite" id="PSAMB.scaffold1373size32454.g12909.t1">
    <property type="protein sequence ID" value="PSAMB.scaffold1373size32454.g12909.t1"/>
    <property type="gene ID" value="PSAMB.scaffold1373size32454.g12909"/>
</dbReference>
<organism evidence="2 3">
    <name type="scientific">Plectus sambesii</name>
    <dbReference type="NCBI Taxonomy" id="2011161"/>
    <lineage>
        <taxon>Eukaryota</taxon>
        <taxon>Metazoa</taxon>
        <taxon>Ecdysozoa</taxon>
        <taxon>Nematoda</taxon>
        <taxon>Chromadorea</taxon>
        <taxon>Plectida</taxon>
        <taxon>Plectina</taxon>
        <taxon>Plectoidea</taxon>
        <taxon>Plectidae</taxon>
        <taxon>Plectus</taxon>
    </lineage>
</organism>
<evidence type="ECO:0000313" key="2">
    <source>
        <dbReference type="Proteomes" id="UP000887566"/>
    </source>
</evidence>
<dbReference type="AlphaFoldDB" id="A0A914UYS4"/>